<evidence type="ECO:0000313" key="6">
    <source>
        <dbReference type="Proteomes" id="UP000006852"/>
    </source>
</evidence>
<feature type="domain" description="Type I restriction modification DNA specificity" evidence="4">
    <location>
        <begin position="21"/>
        <end position="196"/>
    </location>
</feature>
<accession>F2NVN1</accession>
<dbReference type="PANTHER" id="PTHR30408">
    <property type="entry name" value="TYPE-1 RESTRICTION ENZYME ECOKI SPECIFICITY PROTEIN"/>
    <property type="match status" value="1"/>
</dbReference>
<gene>
    <name evidence="5" type="ordered locus">Tresu_1095</name>
</gene>
<dbReference type="InterPro" id="IPR000055">
    <property type="entry name" value="Restrct_endonuc_typeI_TRD"/>
</dbReference>
<dbReference type="GeneID" id="302998257"/>
<organism evidence="5 6">
    <name type="scientific">Treponema succinifaciens (strain ATCC 33096 / DSM 2489 / 6091)</name>
    <dbReference type="NCBI Taxonomy" id="869209"/>
    <lineage>
        <taxon>Bacteria</taxon>
        <taxon>Pseudomonadati</taxon>
        <taxon>Spirochaetota</taxon>
        <taxon>Spirochaetia</taxon>
        <taxon>Spirochaetales</taxon>
        <taxon>Treponemataceae</taxon>
        <taxon>Treponema</taxon>
    </lineage>
</organism>
<dbReference type="AlphaFoldDB" id="F2NVN1"/>
<evidence type="ECO:0000256" key="1">
    <source>
        <dbReference type="ARBA" id="ARBA00010923"/>
    </source>
</evidence>
<dbReference type="STRING" id="869209.Tresu_1095"/>
<keyword evidence="6" id="KW-1185">Reference proteome</keyword>
<dbReference type="EMBL" id="CP002631">
    <property type="protein sequence ID" value="AEB14010.1"/>
    <property type="molecule type" value="Genomic_DNA"/>
</dbReference>
<dbReference type="GO" id="GO:0003677">
    <property type="term" value="F:DNA binding"/>
    <property type="evidence" value="ECO:0007669"/>
    <property type="project" value="UniProtKB-KW"/>
</dbReference>
<dbReference type="InterPro" id="IPR044946">
    <property type="entry name" value="Restrct_endonuc_typeI_TRD_sf"/>
</dbReference>
<dbReference type="RefSeq" id="WP_013701299.1">
    <property type="nucleotide sequence ID" value="NC_015385.1"/>
</dbReference>
<dbReference type="SUPFAM" id="SSF116734">
    <property type="entry name" value="DNA methylase specificity domain"/>
    <property type="match status" value="1"/>
</dbReference>
<keyword evidence="3" id="KW-0238">DNA-binding</keyword>
<evidence type="ECO:0000259" key="4">
    <source>
        <dbReference type="Pfam" id="PF01420"/>
    </source>
</evidence>
<dbReference type="PANTHER" id="PTHR30408:SF12">
    <property type="entry name" value="TYPE I RESTRICTION ENZYME MJAVIII SPECIFICITY SUBUNIT"/>
    <property type="match status" value="1"/>
</dbReference>
<dbReference type="REBASE" id="34458">
    <property type="entry name" value="S2.Tsu2489ORF1099P"/>
</dbReference>
<proteinExistence type="inferred from homology"/>
<protein>
    <submittedName>
        <fullName evidence="5">Restriction modification system DNA specificity domain protein</fullName>
    </submittedName>
</protein>
<dbReference type="CDD" id="cd17517">
    <property type="entry name" value="RMtype1_S_EcoKI_StySPI-TRD2-CR2_like"/>
    <property type="match status" value="1"/>
</dbReference>
<dbReference type="KEGG" id="tsu:Tresu_1095"/>
<evidence type="ECO:0000256" key="3">
    <source>
        <dbReference type="ARBA" id="ARBA00023125"/>
    </source>
</evidence>
<evidence type="ECO:0000313" key="5">
    <source>
        <dbReference type="EMBL" id="AEB14010.1"/>
    </source>
</evidence>
<reference evidence="5 6" key="1">
    <citation type="journal article" date="2011" name="Stand. Genomic Sci.">
        <title>Complete genome sequence of Treponema succinifaciens type strain (6091).</title>
        <authorList>
            <person name="Han C."/>
            <person name="Gronow S."/>
            <person name="Teshima H."/>
            <person name="Lapidus A."/>
            <person name="Nolan M."/>
            <person name="Lucas S."/>
            <person name="Hammon N."/>
            <person name="Deshpande S."/>
            <person name="Cheng J.F."/>
            <person name="Zeytun A."/>
            <person name="Tapia R."/>
            <person name="Goodwin L."/>
            <person name="Pitluck S."/>
            <person name="Liolios K."/>
            <person name="Pagani I."/>
            <person name="Ivanova N."/>
            <person name="Mavromatis K."/>
            <person name="Mikhailova N."/>
            <person name="Huntemann M."/>
            <person name="Pati A."/>
            <person name="Chen A."/>
            <person name="Palaniappan K."/>
            <person name="Land M."/>
            <person name="Hauser L."/>
            <person name="Brambilla E.M."/>
            <person name="Rohde M."/>
            <person name="Goker M."/>
            <person name="Woyke T."/>
            <person name="Bristow J."/>
            <person name="Eisen J.A."/>
            <person name="Markowitz V."/>
            <person name="Hugenholtz P."/>
            <person name="Kyrpides N.C."/>
            <person name="Klenk H.P."/>
            <person name="Detter J.C."/>
        </authorList>
    </citation>
    <scope>NUCLEOTIDE SEQUENCE [LARGE SCALE GENOMIC DNA]</scope>
    <source>
        <strain evidence="6">ATCC 33096 / DSM 2489 / 6091</strain>
    </source>
</reference>
<comment type="similarity">
    <text evidence="1">Belongs to the type-I restriction system S methylase family.</text>
</comment>
<reference evidence="6" key="2">
    <citation type="submission" date="2011-04" db="EMBL/GenBank/DDBJ databases">
        <title>The complete genome of chromosome of Treponema succinifaciens DSM 2489.</title>
        <authorList>
            <person name="Lucas S."/>
            <person name="Copeland A."/>
            <person name="Lapidus A."/>
            <person name="Bruce D."/>
            <person name="Goodwin L."/>
            <person name="Pitluck S."/>
            <person name="Peters L."/>
            <person name="Kyrpides N."/>
            <person name="Mavromatis K."/>
            <person name="Ivanova N."/>
            <person name="Ovchinnikova G."/>
            <person name="Teshima H."/>
            <person name="Detter J.C."/>
            <person name="Tapia R."/>
            <person name="Han C."/>
            <person name="Land M."/>
            <person name="Hauser L."/>
            <person name="Markowitz V."/>
            <person name="Cheng J.-F."/>
            <person name="Hugenholtz P."/>
            <person name="Woyke T."/>
            <person name="Wu D."/>
            <person name="Gronow S."/>
            <person name="Wellnitz S."/>
            <person name="Brambilla E."/>
            <person name="Klenk H.-P."/>
            <person name="Eisen J.A."/>
        </authorList>
    </citation>
    <scope>NUCLEOTIDE SEQUENCE [LARGE SCALE GENOMIC DNA]</scope>
    <source>
        <strain evidence="6">ATCC 33096 / DSM 2489 / 6091</strain>
    </source>
</reference>
<sequence length="212" mass="24261">MNIFKSEFVEMFGENPVESGKWKVKKLGDCGTFKNGMNYSPSENGVDILCLNVSDFKDNYKIQDCKTLSSISLNEEPSSEYYLQNDDIVFVRSNGNKKLVGRCVALYPNDCKVLFSGFCIRFRKSTDNLNTDFLLHFLKTDLTREQLKGKGANIQNLNQQILANLHLPVPPLDLQNQFAAFVQQIDKSKFVVKQQITDLQELLDSKMQEYFS</sequence>
<keyword evidence="2" id="KW-0680">Restriction system</keyword>
<dbReference type="InterPro" id="IPR052021">
    <property type="entry name" value="Type-I_RS_S_subunit"/>
</dbReference>
<dbReference type="Pfam" id="PF01420">
    <property type="entry name" value="Methylase_S"/>
    <property type="match status" value="1"/>
</dbReference>
<name>F2NVN1_TRES6</name>
<dbReference type="HOGENOM" id="CLU_021095_7_0_12"/>
<dbReference type="Proteomes" id="UP000006852">
    <property type="component" value="Chromosome"/>
</dbReference>
<dbReference type="OrthoDB" id="360277at2"/>
<dbReference type="GO" id="GO:0009307">
    <property type="term" value="P:DNA restriction-modification system"/>
    <property type="evidence" value="ECO:0007669"/>
    <property type="project" value="UniProtKB-KW"/>
</dbReference>
<dbReference type="eggNOG" id="COG0732">
    <property type="taxonomic scope" value="Bacteria"/>
</dbReference>
<dbReference type="Gene3D" id="3.90.220.20">
    <property type="entry name" value="DNA methylase specificity domains"/>
    <property type="match status" value="1"/>
</dbReference>
<evidence type="ECO:0000256" key="2">
    <source>
        <dbReference type="ARBA" id="ARBA00022747"/>
    </source>
</evidence>